<dbReference type="PANTHER" id="PTHR20922:SF22">
    <property type="entry name" value="DNL-TYPE DOMAIN-CONTAINING PROTEIN"/>
    <property type="match status" value="1"/>
</dbReference>
<feature type="compositionally biased region" description="Polar residues" evidence="2">
    <location>
        <begin position="51"/>
        <end position="106"/>
    </location>
</feature>
<evidence type="ECO:0000313" key="4">
    <source>
        <dbReference type="EMBL" id="KAF3537690.1"/>
    </source>
</evidence>
<feature type="domain" description="DNL-type" evidence="3">
    <location>
        <begin position="200"/>
        <end position="270"/>
    </location>
</feature>
<comment type="caution">
    <text evidence="4">The sequence shown here is derived from an EMBL/GenBank/DDBJ whole genome shotgun (WGS) entry which is preliminary data.</text>
</comment>
<dbReference type="PANTHER" id="PTHR20922">
    <property type="entry name" value="DNL-TYPE ZINC FINGER PROTEIN"/>
    <property type="match status" value="1"/>
</dbReference>
<dbReference type="PROSITE" id="PS51501">
    <property type="entry name" value="ZF_DNL"/>
    <property type="match status" value="1"/>
</dbReference>
<dbReference type="EMBL" id="QGKX02001290">
    <property type="protein sequence ID" value="KAF3537690.1"/>
    <property type="molecule type" value="Genomic_DNA"/>
</dbReference>
<protein>
    <recommendedName>
        <fullName evidence="3">DNL-type domain-containing protein</fullName>
    </recommendedName>
</protein>
<dbReference type="GO" id="GO:0005739">
    <property type="term" value="C:mitochondrion"/>
    <property type="evidence" value="ECO:0007669"/>
    <property type="project" value="TreeGrafter"/>
</dbReference>
<dbReference type="GO" id="GO:0006457">
    <property type="term" value="P:protein folding"/>
    <property type="evidence" value="ECO:0007669"/>
    <property type="project" value="TreeGrafter"/>
</dbReference>
<keyword evidence="1" id="KW-0862">Zinc</keyword>
<dbReference type="GO" id="GO:0050821">
    <property type="term" value="P:protein stabilization"/>
    <property type="evidence" value="ECO:0007669"/>
    <property type="project" value="TreeGrafter"/>
</dbReference>
<evidence type="ECO:0000259" key="3">
    <source>
        <dbReference type="PROSITE" id="PS51501"/>
    </source>
</evidence>
<name>A0A8S9Q8T5_BRACR</name>
<keyword evidence="1" id="KW-0863">Zinc-finger</keyword>
<dbReference type="InterPro" id="IPR007853">
    <property type="entry name" value="Znf_DNL-typ"/>
</dbReference>
<organism evidence="4 5">
    <name type="scientific">Brassica cretica</name>
    <name type="common">Mustard</name>
    <dbReference type="NCBI Taxonomy" id="69181"/>
    <lineage>
        <taxon>Eukaryota</taxon>
        <taxon>Viridiplantae</taxon>
        <taxon>Streptophyta</taxon>
        <taxon>Embryophyta</taxon>
        <taxon>Tracheophyta</taxon>
        <taxon>Spermatophyta</taxon>
        <taxon>Magnoliopsida</taxon>
        <taxon>eudicotyledons</taxon>
        <taxon>Gunneridae</taxon>
        <taxon>Pentapetalae</taxon>
        <taxon>rosids</taxon>
        <taxon>malvids</taxon>
        <taxon>Brassicales</taxon>
        <taxon>Brassicaceae</taxon>
        <taxon>Brassiceae</taxon>
        <taxon>Brassica</taxon>
    </lineage>
</organism>
<dbReference type="GO" id="GO:0008270">
    <property type="term" value="F:zinc ion binding"/>
    <property type="evidence" value="ECO:0007669"/>
    <property type="project" value="UniProtKB-KW"/>
</dbReference>
<dbReference type="InterPro" id="IPR024158">
    <property type="entry name" value="Mt_import_TIM15"/>
</dbReference>
<keyword evidence="1" id="KW-0479">Metal-binding</keyword>
<sequence length="270" mass="31075">MIPPLRLDVRSKKHGTVVHSTIHYINVFEYNHILPVQQPEQNRDSSYKELSPTQEQQQQESNTKLQNQQKPNDLSSQGFRQPETNPTVQIQDKPVNNTSAKFQLNQRRSHRRIYQTLKTALLKNCQETIYMCLTNPKNLQGPILISWTNTNDPTSNSRTARVIEVPRKQRNRSCSVCWSLTDEEESKGSEGQVASVDIKLPRRSLLVEFSCNSCGERTKRLINRLAYERGLVFVQCGGCLQHHQLVDNLGLIVEYDFRQETSKDLGIDQV</sequence>
<feature type="region of interest" description="Disordered" evidence="2">
    <location>
        <begin position="39"/>
        <end position="107"/>
    </location>
</feature>
<proteinExistence type="predicted"/>
<dbReference type="GO" id="GO:0051087">
    <property type="term" value="F:protein-folding chaperone binding"/>
    <property type="evidence" value="ECO:0007669"/>
    <property type="project" value="TreeGrafter"/>
</dbReference>
<dbReference type="AlphaFoldDB" id="A0A8S9Q8T5"/>
<accession>A0A8S9Q8T5</accession>
<dbReference type="GO" id="GO:0030150">
    <property type="term" value="P:protein import into mitochondrial matrix"/>
    <property type="evidence" value="ECO:0007669"/>
    <property type="project" value="TreeGrafter"/>
</dbReference>
<reference evidence="4" key="1">
    <citation type="submission" date="2019-12" db="EMBL/GenBank/DDBJ databases">
        <title>Genome sequencing and annotation of Brassica cretica.</title>
        <authorList>
            <person name="Studholme D.J."/>
            <person name="Sarris P."/>
        </authorList>
    </citation>
    <scope>NUCLEOTIDE SEQUENCE</scope>
    <source>
        <strain evidence="4">PFS-109/04</strain>
        <tissue evidence="4">Leaf</tissue>
    </source>
</reference>
<dbReference type="Pfam" id="PF05180">
    <property type="entry name" value="zf-DNL"/>
    <property type="match status" value="1"/>
</dbReference>
<evidence type="ECO:0000256" key="1">
    <source>
        <dbReference type="PROSITE-ProRule" id="PRU00834"/>
    </source>
</evidence>
<gene>
    <name evidence="4" type="ORF">F2Q69_00020193</name>
</gene>
<dbReference type="Proteomes" id="UP000712600">
    <property type="component" value="Unassembled WGS sequence"/>
</dbReference>
<evidence type="ECO:0000313" key="5">
    <source>
        <dbReference type="Proteomes" id="UP000712600"/>
    </source>
</evidence>
<evidence type="ECO:0000256" key="2">
    <source>
        <dbReference type="SAM" id="MobiDB-lite"/>
    </source>
</evidence>